<reference evidence="1 2" key="1">
    <citation type="submission" date="2019-12" db="EMBL/GenBank/DDBJ databases">
        <title>Strain KN286 was isolated from seawater, which was collected from Caroline Seamount in the tropical western Pacific.</title>
        <authorList>
            <person name="Wang Q."/>
        </authorList>
    </citation>
    <scope>NUCLEOTIDE SEQUENCE [LARGE SCALE GENOMIC DNA]</scope>
    <source>
        <strain evidence="1 2">KN286</strain>
    </source>
</reference>
<sequence>MTLEYLPAQTYHRRIGGQENSFRYSVDFFIWEPEEDAADWPALISRDGRNLASLQTRDHGGPRGDGRGAAWVRDVLKAEGLPEFADMRVRLVSQSRMLGMVFNPVSFWLVTDDTGALRAVIAEVNNTFGDRHSYLCVKSDRSPIGPEDRIEAQKIFHVSPFQPVAGRYRFKFDVTDGHFAVRIDYRNGNGGLLATLAGERRPARSRDILVSLVRRPVGAVRVLALIHWHALVLKLRGARFHSRPVPPAQEVSR</sequence>
<dbReference type="RefSeq" id="WP_160855496.1">
    <property type="nucleotide sequence ID" value="NZ_WUWG01000005.1"/>
</dbReference>
<dbReference type="PANTHER" id="PTHR33973:SF4">
    <property type="entry name" value="OS07G0153300 PROTEIN"/>
    <property type="match status" value="1"/>
</dbReference>
<dbReference type="PANTHER" id="PTHR33973">
    <property type="entry name" value="OS07G0153300 PROTEIN"/>
    <property type="match status" value="1"/>
</dbReference>
<accession>A0A6B0TYX1</accession>
<dbReference type="InterPro" id="IPR010775">
    <property type="entry name" value="DUF1365"/>
</dbReference>
<dbReference type="Proteomes" id="UP000436016">
    <property type="component" value="Unassembled WGS sequence"/>
</dbReference>
<organism evidence="1 2">
    <name type="scientific">Oceanomicrobium pacificus</name>
    <dbReference type="NCBI Taxonomy" id="2692916"/>
    <lineage>
        <taxon>Bacteria</taxon>
        <taxon>Pseudomonadati</taxon>
        <taxon>Pseudomonadota</taxon>
        <taxon>Alphaproteobacteria</taxon>
        <taxon>Rhodobacterales</taxon>
        <taxon>Paracoccaceae</taxon>
        <taxon>Oceanomicrobium</taxon>
    </lineage>
</organism>
<dbReference type="Pfam" id="PF07103">
    <property type="entry name" value="DUF1365"/>
    <property type="match status" value="1"/>
</dbReference>
<evidence type="ECO:0000313" key="1">
    <source>
        <dbReference type="EMBL" id="MXU66213.1"/>
    </source>
</evidence>
<gene>
    <name evidence="1" type="ORF">GSH16_12235</name>
</gene>
<keyword evidence="2" id="KW-1185">Reference proteome</keyword>
<dbReference type="EMBL" id="WUWG01000005">
    <property type="protein sequence ID" value="MXU66213.1"/>
    <property type="molecule type" value="Genomic_DNA"/>
</dbReference>
<proteinExistence type="predicted"/>
<protein>
    <submittedName>
        <fullName evidence="1">DUF1365 family protein</fullName>
    </submittedName>
</protein>
<name>A0A6B0TYX1_9RHOB</name>
<comment type="caution">
    <text evidence="1">The sequence shown here is derived from an EMBL/GenBank/DDBJ whole genome shotgun (WGS) entry which is preliminary data.</text>
</comment>
<evidence type="ECO:0000313" key="2">
    <source>
        <dbReference type="Proteomes" id="UP000436016"/>
    </source>
</evidence>
<dbReference type="AlphaFoldDB" id="A0A6B0TYX1"/>